<evidence type="ECO:0000313" key="2">
    <source>
        <dbReference type="Proteomes" id="UP001518925"/>
    </source>
</evidence>
<dbReference type="EMBL" id="JAFELM010000039">
    <property type="protein sequence ID" value="MBM6619174.1"/>
    <property type="molecule type" value="Genomic_DNA"/>
</dbReference>
<dbReference type="RefSeq" id="WP_204204527.1">
    <property type="nucleotide sequence ID" value="NZ_JAFELM010000039.1"/>
</dbReference>
<comment type="caution">
    <text evidence="1">The sequence shown here is derived from an EMBL/GenBank/DDBJ whole genome shotgun (WGS) entry which is preliminary data.</text>
</comment>
<proteinExistence type="predicted"/>
<organism evidence="1 2">
    <name type="scientific">Bacillus suaedaesalsae</name>
    <dbReference type="NCBI Taxonomy" id="2810349"/>
    <lineage>
        <taxon>Bacteria</taxon>
        <taxon>Bacillati</taxon>
        <taxon>Bacillota</taxon>
        <taxon>Bacilli</taxon>
        <taxon>Bacillales</taxon>
        <taxon>Bacillaceae</taxon>
        <taxon>Bacillus</taxon>
    </lineage>
</organism>
<reference evidence="1 2" key="1">
    <citation type="submission" date="2021-02" db="EMBL/GenBank/DDBJ databases">
        <title>Bacillus sp. RD4P76, an endophyte from a halophyte.</title>
        <authorList>
            <person name="Sun J.-Q."/>
        </authorList>
    </citation>
    <scope>NUCLEOTIDE SEQUENCE [LARGE SCALE GENOMIC DNA]</scope>
    <source>
        <strain evidence="1 2">RD4P76</strain>
    </source>
</reference>
<accession>A0ABS2DL05</accession>
<dbReference type="Proteomes" id="UP001518925">
    <property type="component" value="Unassembled WGS sequence"/>
</dbReference>
<keyword evidence="2" id="KW-1185">Reference proteome</keyword>
<gene>
    <name evidence="1" type="ORF">JR050_16010</name>
</gene>
<evidence type="ECO:0000313" key="1">
    <source>
        <dbReference type="EMBL" id="MBM6619174.1"/>
    </source>
</evidence>
<sequence length="137" mass="15167">MSGLSNVRGERLSPVQLVFSGGDPDVGLVGRFSDAVFQSARILENQVKEQRDGYHPEPPPSIELLYASKDGTDGVSVTILFHQTGPSVIFYSKKSPTKDPGTFNQLTIPKVLEKLCIGYENRYSYFTIPNVEKNCQI</sequence>
<name>A0ABS2DL05_9BACI</name>
<protein>
    <submittedName>
        <fullName evidence="1">Uncharacterized protein</fullName>
    </submittedName>
</protein>